<evidence type="ECO:0000313" key="2">
    <source>
        <dbReference type="Proteomes" id="UP000286773"/>
    </source>
</evidence>
<evidence type="ECO:0008006" key="3">
    <source>
        <dbReference type="Google" id="ProtNLM"/>
    </source>
</evidence>
<dbReference type="InterPro" id="IPR008878">
    <property type="entry name" value="Transposase_IS66_Orf2"/>
</dbReference>
<protein>
    <recommendedName>
        <fullName evidence="3">Transposase</fullName>
    </recommendedName>
</protein>
<evidence type="ECO:0000313" key="1">
    <source>
        <dbReference type="EMBL" id="RSU07659.1"/>
    </source>
</evidence>
<accession>A0A430AHS7</accession>
<organism evidence="1 2">
    <name type="scientific">Vagococcus acidifermentans</name>
    <dbReference type="NCBI Taxonomy" id="564710"/>
    <lineage>
        <taxon>Bacteria</taxon>
        <taxon>Bacillati</taxon>
        <taxon>Bacillota</taxon>
        <taxon>Bacilli</taxon>
        <taxon>Lactobacillales</taxon>
        <taxon>Enterococcaceae</taxon>
        <taxon>Vagococcus</taxon>
    </lineage>
</organism>
<keyword evidence="2" id="KW-1185">Reference proteome</keyword>
<dbReference type="PANTHER" id="PTHR36455">
    <property type="match status" value="1"/>
</dbReference>
<dbReference type="Pfam" id="PF05717">
    <property type="entry name" value="TnpB_IS66"/>
    <property type="match status" value="1"/>
</dbReference>
<dbReference type="EMBL" id="NGKC01000039">
    <property type="protein sequence ID" value="RSU07659.1"/>
    <property type="molecule type" value="Genomic_DNA"/>
</dbReference>
<comment type="caution">
    <text evidence="1">The sequence shown here is derived from an EMBL/GenBank/DDBJ whole genome shotgun (WGS) entry which is preliminary data.</text>
</comment>
<reference evidence="1 2" key="1">
    <citation type="submission" date="2017-05" db="EMBL/GenBank/DDBJ databases">
        <title>Vagococcus spp. assemblies.</title>
        <authorList>
            <person name="Gulvik C.A."/>
        </authorList>
    </citation>
    <scope>NUCLEOTIDE SEQUENCE [LARGE SCALE GENOMIC DNA]</scope>
    <source>
        <strain evidence="1 2">LMG 24798</strain>
    </source>
</reference>
<dbReference type="Proteomes" id="UP000286773">
    <property type="component" value="Unassembled WGS sequence"/>
</dbReference>
<dbReference type="NCBIfam" id="NF033819">
    <property type="entry name" value="IS66_TnpB"/>
    <property type="match status" value="1"/>
</dbReference>
<dbReference type="RefSeq" id="WP_126815311.1">
    <property type="nucleotide sequence ID" value="NZ_NGKC01000039.1"/>
</dbReference>
<dbReference type="OrthoDB" id="4956084at2"/>
<dbReference type="AlphaFoldDB" id="A0A430AHS7"/>
<sequence>MLLDLTAVKQVYIVTGFCDLRKGIDGLAGIVQQDYQMDVYDDAIFLFCGRRSDRFKLLYWDGDGWLLCYKRIENGRLQWPRKKDEVRQLTHQQIRWLLDGLSIDQKRAIKPGVNGRF</sequence>
<proteinExistence type="predicted"/>
<gene>
    <name evidence="1" type="ORF">CBF27_13975</name>
</gene>
<dbReference type="PANTHER" id="PTHR36455:SF1">
    <property type="entry name" value="BLR8292 PROTEIN"/>
    <property type="match status" value="1"/>
</dbReference>
<name>A0A430AHS7_9ENTE</name>